<reference evidence="1" key="1">
    <citation type="journal article" date="2014" name="Int. J. Syst. Evol. Microbiol.">
        <title>Complete genome of a new Firmicutes species belonging to the dominant human colonic microbiota ('Ruminococcus bicirculans') reveals two chromosomes and a selective capacity to utilize plant glucans.</title>
        <authorList>
            <consortium name="NISC Comparative Sequencing Program"/>
            <person name="Wegmann U."/>
            <person name="Louis P."/>
            <person name="Goesmann A."/>
            <person name="Henrissat B."/>
            <person name="Duncan S.H."/>
            <person name="Flint H.J."/>
        </authorList>
    </citation>
    <scope>NUCLEOTIDE SEQUENCE</scope>
    <source>
        <strain evidence="1">JCM 17590</strain>
    </source>
</reference>
<reference evidence="1" key="2">
    <citation type="submission" date="2023-12" db="EMBL/GenBank/DDBJ databases">
        <authorList>
            <person name="Sun Q."/>
            <person name="Inoue M."/>
        </authorList>
    </citation>
    <scope>NUCLEOTIDE SEQUENCE</scope>
    <source>
        <strain evidence="1">JCM 17590</strain>
    </source>
</reference>
<accession>A0ABP7ZL72</accession>
<dbReference type="InterPro" id="IPR023833">
    <property type="entry name" value="Signal_pept_SipW-depend-type"/>
</dbReference>
<dbReference type="Proteomes" id="UP001415169">
    <property type="component" value="Unassembled WGS sequence"/>
</dbReference>
<dbReference type="EMBL" id="BAABBV010000001">
    <property type="protein sequence ID" value="GAA4162666.1"/>
    <property type="molecule type" value="Genomic_DNA"/>
</dbReference>
<organism evidence="1 2">
    <name type="scientific">Gryllotalpicola daejeonensis</name>
    <dbReference type="NCBI Taxonomy" id="993087"/>
    <lineage>
        <taxon>Bacteria</taxon>
        <taxon>Bacillati</taxon>
        <taxon>Actinomycetota</taxon>
        <taxon>Actinomycetes</taxon>
        <taxon>Micrococcales</taxon>
        <taxon>Microbacteriaceae</taxon>
        <taxon>Gryllotalpicola</taxon>
    </lineage>
</organism>
<evidence type="ECO:0008006" key="3">
    <source>
        <dbReference type="Google" id="ProtNLM"/>
    </source>
</evidence>
<keyword evidence="2" id="KW-1185">Reference proteome</keyword>
<evidence type="ECO:0000313" key="2">
    <source>
        <dbReference type="Proteomes" id="UP001415169"/>
    </source>
</evidence>
<dbReference type="NCBIfam" id="TIGR04088">
    <property type="entry name" value="cognate_SipW"/>
    <property type="match status" value="1"/>
</dbReference>
<protein>
    <recommendedName>
        <fullName evidence="3">SipW-cognate class signal peptide</fullName>
    </recommendedName>
</protein>
<dbReference type="RefSeq" id="WP_344791819.1">
    <property type="nucleotide sequence ID" value="NZ_BAABBV010000001.1"/>
</dbReference>
<proteinExistence type="predicted"/>
<comment type="caution">
    <text evidence="1">The sequence shown here is derived from an EMBL/GenBank/DDBJ whole genome shotgun (WGS) entry which is preliminary data.</text>
</comment>
<sequence length="218" mass="21437">MSQLAQQSNSRKRKKNIVLACLAGGVVLGVGAAVTLAAWNDDVFTQGTFTAGTFNVQGSTDVGTTWVEADTAGTAATLAFTLGGATLSTLSPGDTAYAPFALHTATGTTNGADISLPTVTGDGGTILPNLTYTLVETTSATCDAAAVSGATTTIVPAGTAITGGATNSTVFSLDPATTAAPGAPVYLCYAVTAGAGLGQGQTGTVTWDFHATSNSTTS</sequence>
<gene>
    <name evidence="1" type="ORF">GCM10022286_21910</name>
</gene>
<evidence type="ECO:0000313" key="1">
    <source>
        <dbReference type="EMBL" id="GAA4162666.1"/>
    </source>
</evidence>
<name>A0ABP7ZL72_9MICO</name>